<dbReference type="Proteomes" id="UP000179797">
    <property type="component" value="Unassembled WGS sequence"/>
</dbReference>
<dbReference type="PROSITE" id="PS51257">
    <property type="entry name" value="PROKAR_LIPOPROTEIN"/>
    <property type="match status" value="1"/>
</dbReference>
<dbReference type="OrthoDB" id="980399at2"/>
<dbReference type="EMBL" id="JRYR02000001">
    <property type="protein sequence ID" value="OHX66597.1"/>
    <property type="molecule type" value="Genomic_DNA"/>
</dbReference>
<proteinExistence type="predicted"/>
<reference evidence="1 2" key="1">
    <citation type="journal article" date="2012" name="Int. J. Syst. Evol. Microbiol.">
        <title>Flammeovirga pacifica sp. nov., isolated from deep-sea sediment.</title>
        <authorList>
            <person name="Xu H."/>
            <person name="Fu Y."/>
            <person name="Yang N."/>
            <person name="Ding Z."/>
            <person name="Lai Q."/>
            <person name="Zeng R."/>
        </authorList>
    </citation>
    <scope>NUCLEOTIDE SEQUENCE [LARGE SCALE GENOMIC DNA]</scope>
    <source>
        <strain evidence="2">DSM 24597 / LMG 26175 / WPAGA1</strain>
    </source>
</reference>
<evidence type="ECO:0000313" key="2">
    <source>
        <dbReference type="Proteomes" id="UP000179797"/>
    </source>
</evidence>
<dbReference type="AlphaFoldDB" id="A0A1S1Z030"/>
<sequence length="152" mass="16764">MTKTLINIICIALFGFLFSCNKKSNIQPTNLPVISISSGNEVNFGEGKADKDITIEFKADGLIEHAVVTFPMQGLGISVELSKVPETPEAKEAQKVLLDGELPEKVKGATKAFAFLKKGVINDLKRGEQLFTFELIDRNGNHVWQDLIINVY</sequence>
<accession>A0A1S1Z030</accession>
<evidence type="ECO:0008006" key="3">
    <source>
        <dbReference type="Google" id="ProtNLM"/>
    </source>
</evidence>
<protein>
    <recommendedName>
        <fullName evidence="3">DUF4625 domain-containing protein</fullName>
    </recommendedName>
</protein>
<comment type="caution">
    <text evidence="1">The sequence shown here is derived from an EMBL/GenBank/DDBJ whole genome shotgun (WGS) entry which is preliminary data.</text>
</comment>
<gene>
    <name evidence="1" type="ORF">NH26_09610</name>
</gene>
<dbReference type="STRING" id="915059.NH26_09610"/>
<dbReference type="RefSeq" id="WP_044221313.1">
    <property type="nucleotide sequence ID" value="NZ_JRYR02000001.1"/>
</dbReference>
<keyword evidence="2" id="KW-1185">Reference proteome</keyword>
<organism evidence="1 2">
    <name type="scientific">Flammeovirga pacifica</name>
    <dbReference type="NCBI Taxonomy" id="915059"/>
    <lineage>
        <taxon>Bacteria</taxon>
        <taxon>Pseudomonadati</taxon>
        <taxon>Bacteroidota</taxon>
        <taxon>Cytophagia</taxon>
        <taxon>Cytophagales</taxon>
        <taxon>Flammeovirgaceae</taxon>
        <taxon>Flammeovirga</taxon>
    </lineage>
</organism>
<name>A0A1S1Z030_FLAPC</name>
<evidence type="ECO:0000313" key="1">
    <source>
        <dbReference type="EMBL" id="OHX66597.1"/>
    </source>
</evidence>